<protein>
    <submittedName>
        <fullName evidence="1">Uncharacterized protein</fullName>
    </submittedName>
</protein>
<dbReference type="EMBL" id="JAPUUL010000511">
    <property type="protein sequence ID" value="KAJ8130387.1"/>
    <property type="molecule type" value="Genomic_DNA"/>
</dbReference>
<dbReference type="Proteomes" id="UP001153332">
    <property type="component" value="Unassembled WGS sequence"/>
</dbReference>
<keyword evidence="2" id="KW-1185">Reference proteome</keyword>
<comment type="caution">
    <text evidence="1">The sequence shown here is derived from an EMBL/GenBank/DDBJ whole genome shotgun (WGS) entry which is preliminary data.</text>
</comment>
<evidence type="ECO:0000313" key="1">
    <source>
        <dbReference type="EMBL" id="KAJ8130387.1"/>
    </source>
</evidence>
<evidence type="ECO:0000313" key="2">
    <source>
        <dbReference type="Proteomes" id="UP001153332"/>
    </source>
</evidence>
<proteinExistence type="predicted"/>
<name>A0ACC2JSB8_9PEZI</name>
<accession>A0ACC2JSB8</accession>
<reference evidence="1" key="1">
    <citation type="submission" date="2022-12" db="EMBL/GenBank/DDBJ databases">
        <title>Genome Sequence of Lasiodiplodia mahajangana.</title>
        <authorList>
            <person name="Buettner E."/>
        </authorList>
    </citation>
    <scope>NUCLEOTIDE SEQUENCE</scope>
    <source>
        <strain evidence="1">VT137</strain>
    </source>
</reference>
<sequence>MKFSSIVSGLALASAAVAAPSKSSCDKRGKYPTTTVAGVEVIDTPIVKAVRSFIESYYKDYQPYLTNHLYRTWLFGAAAINNNATLKAELDLEVHAVGSMLHDLGWDIKPHSPYTTAEYSFEIDSGRFAMEWIKNWTAIHGGAEEWDEVRLQKVNLGIMLQTFIGAPDFVFLDSQWITKSVGFEFPVGESPLIGAQNYDNIWKAYSNDTLFRGTNFTFTNMAVYKPAATYTTFLADFGNNYVPGYSSEGHTLFDLIQGGLQGEVAEYPNVSFVQKIPPNGANPLM</sequence>
<organism evidence="1 2">
    <name type="scientific">Lasiodiplodia mahajangana</name>
    <dbReference type="NCBI Taxonomy" id="1108764"/>
    <lineage>
        <taxon>Eukaryota</taxon>
        <taxon>Fungi</taxon>
        <taxon>Dikarya</taxon>
        <taxon>Ascomycota</taxon>
        <taxon>Pezizomycotina</taxon>
        <taxon>Dothideomycetes</taxon>
        <taxon>Dothideomycetes incertae sedis</taxon>
        <taxon>Botryosphaeriales</taxon>
        <taxon>Botryosphaeriaceae</taxon>
        <taxon>Lasiodiplodia</taxon>
    </lineage>
</organism>
<gene>
    <name evidence="1" type="ORF">O1611_g3239</name>
</gene>